<evidence type="ECO:0000313" key="2">
    <source>
        <dbReference type="EMBL" id="AKA60992.1"/>
    </source>
</evidence>
<dbReference type="GeneID" id="26643476"/>
<dbReference type="RefSeq" id="YP_009216977.1">
    <property type="nucleotide sequence ID" value="NC_028997.1"/>
</dbReference>
<accession>A0A0E3GMK0</accession>
<keyword evidence="3" id="KW-1185">Reference proteome</keyword>
<dbReference type="OrthoDB" id="7352at10239"/>
<reference evidence="2 3" key="1">
    <citation type="journal article" date="2015" name="Genome Announc.">
        <title>Complete Genome Sequences of Four Novel Escherichia coli Bacteriophages Belonging to New Phage Groups.</title>
        <authorList>
            <person name="Carstens A.B."/>
            <person name="Kot W."/>
            <person name="Hansen L.H."/>
        </authorList>
    </citation>
    <scope>NUCLEOTIDE SEQUENCE [LARGE SCALE GENOMIC DNA]</scope>
</reference>
<evidence type="ECO:0000313" key="3">
    <source>
        <dbReference type="Proteomes" id="UP000033024"/>
    </source>
</evidence>
<evidence type="ECO:0000256" key="1">
    <source>
        <dbReference type="SAM" id="MobiDB-lite"/>
    </source>
</evidence>
<name>A0A0E3GMK0_9CAUD</name>
<sequence length="240" mass="27214">MYVLIDYDRMQILAKHPNFQRLHEYGILCCSESSVVLPLEVEELYKEFDDVQMQLLYINLTGNKQGALYPKKMISKIIHYFLNEIPETVIDADVAEQADWAITSNKEGECMYREGSSVPDLGEEPNIQVRNDSSLESTIIDGPTVQTNMGIQRAWAPTKERQGTSAPANEKRAATSRTAGTRDIIFAVADEMWKEAGEPLDKKEILQLRKQMMDRLEAQGVKRNTSSNTLGVWVKERGLN</sequence>
<dbReference type="Proteomes" id="UP000033024">
    <property type="component" value="Segment"/>
</dbReference>
<organism evidence="2 3">
    <name type="scientific">Enterobacteria phage JenP2</name>
    <dbReference type="NCBI Taxonomy" id="1610838"/>
    <lineage>
        <taxon>Viruses</taxon>
        <taxon>Duplodnaviria</taxon>
        <taxon>Heunggongvirae</taxon>
        <taxon>Uroviricota</taxon>
        <taxon>Caudoviricetes</taxon>
        <taxon>Queuovirinae</taxon>
        <taxon>Nonagvirus</taxon>
        <taxon>Nonagvirus JenP2</taxon>
    </lineage>
</organism>
<reference evidence="3" key="2">
    <citation type="submission" date="2015-01" db="EMBL/GenBank/DDBJ databases">
        <title>Complete sequence of three novel 9g-like phages.</title>
        <authorList>
            <person name="Carstens A.B."/>
            <person name="Hansen L.H."/>
            <person name="Kot W."/>
        </authorList>
    </citation>
    <scope>NUCLEOTIDE SEQUENCE [LARGE SCALE GENOMIC DNA]</scope>
</reference>
<proteinExistence type="predicted"/>
<dbReference type="EMBL" id="KP719133">
    <property type="protein sequence ID" value="AKA60992.1"/>
    <property type="molecule type" value="Genomic_DNA"/>
</dbReference>
<protein>
    <submittedName>
        <fullName evidence="2">Uncharacterized protein</fullName>
    </submittedName>
</protein>
<dbReference type="KEGG" id="vg:26643476"/>
<feature type="region of interest" description="Disordered" evidence="1">
    <location>
        <begin position="157"/>
        <end position="177"/>
    </location>
</feature>